<proteinExistence type="predicted"/>
<reference evidence="1 2" key="1">
    <citation type="submission" date="2020-08" db="EMBL/GenBank/DDBJ databases">
        <title>Sequencing the genomes of 1000 actinobacteria strains.</title>
        <authorList>
            <person name="Klenk H.-P."/>
        </authorList>
    </citation>
    <scope>NUCLEOTIDE SEQUENCE [LARGE SCALE GENOMIC DNA]</scope>
    <source>
        <strain evidence="1 2">DSM 45584</strain>
    </source>
</reference>
<protein>
    <submittedName>
        <fullName evidence="1">Uncharacterized protein</fullName>
    </submittedName>
</protein>
<sequence>MADDLAVVDTRFLPLVETGLPLGEADCARHPGMLRRVLTVLEQI</sequence>
<dbReference type="RefSeq" id="WP_281399396.1">
    <property type="nucleotide sequence ID" value="NZ_JACHIW010000001.1"/>
</dbReference>
<evidence type="ECO:0000313" key="2">
    <source>
        <dbReference type="Proteomes" id="UP000584374"/>
    </source>
</evidence>
<dbReference type="Proteomes" id="UP000584374">
    <property type="component" value="Unassembled WGS sequence"/>
</dbReference>
<comment type="caution">
    <text evidence="1">The sequence shown here is derived from an EMBL/GenBank/DDBJ whole genome shotgun (WGS) entry which is preliminary data.</text>
</comment>
<dbReference type="EMBL" id="JACHIW010000001">
    <property type="protein sequence ID" value="MBB5152511.1"/>
    <property type="molecule type" value="Genomic_DNA"/>
</dbReference>
<gene>
    <name evidence="1" type="ORF">BJ970_000045</name>
</gene>
<name>A0A840PZ71_9PSEU</name>
<organism evidence="1 2">
    <name type="scientific">Saccharopolyspora phatthalungensis</name>
    <dbReference type="NCBI Taxonomy" id="664693"/>
    <lineage>
        <taxon>Bacteria</taxon>
        <taxon>Bacillati</taxon>
        <taxon>Actinomycetota</taxon>
        <taxon>Actinomycetes</taxon>
        <taxon>Pseudonocardiales</taxon>
        <taxon>Pseudonocardiaceae</taxon>
        <taxon>Saccharopolyspora</taxon>
    </lineage>
</organism>
<dbReference type="AlphaFoldDB" id="A0A840PZ71"/>
<keyword evidence="2" id="KW-1185">Reference proteome</keyword>
<evidence type="ECO:0000313" key="1">
    <source>
        <dbReference type="EMBL" id="MBB5152511.1"/>
    </source>
</evidence>
<accession>A0A840PZ71</accession>